<dbReference type="AlphaFoldDB" id="A0A2T0WNX3"/>
<dbReference type="PANTHER" id="PTHR22916">
    <property type="entry name" value="GLYCOSYLTRANSFERASE"/>
    <property type="match status" value="1"/>
</dbReference>
<dbReference type="EMBL" id="PVTR01000004">
    <property type="protein sequence ID" value="PRY88396.1"/>
    <property type="molecule type" value="Genomic_DNA"/>
</dbReference>
<accession>A0A2T0WNX3</accession>
<keyword evidence="3" id="KW-1185">Reference proteome</keyword>
<reference evidence="2 3" key="1">
    <citation type="submission" date="2018-03" db="EMBL/GenBank/DDBJ databases">
        <title>Genomic Encyclopedia of Archaeal and Bacterial Type Strains, Phase II (KMG-II): from individual species to whole genera.</title>
        <authorList>
            <person name="Goeker M."/>
        </authorList>
    </citation>
    <scope>NUCLEOTIDE SEQUENCE [LARGE SCALE GENOMIC DNA]</scope>
    <source>
        <strain evidence="2 3">DSM 27929</strain>
    </source>
</reference>
<protein>
    <submittedName>
        <fullName evidence="2">Glycosyl transferase family 2</fullName>
    </submittedName>
</protein>
<dbReference type="InterPro" id="IPR029044">
    <property type="entry name" value="Nucleotide-diphossugar_trans"/>
</dbReference>
<sequence length="309" mass="35003">MEISVVIPLFNKKDTIINTIKTSLSQSFLPKEIVVVNDGSTDGSELLVKEFDHPLVKLIHQPNQGVSVARNKGIEEASAEWIAFLDADDVWFDHYFESLAHLNRNYPQANILATSYQLENHLGDRAKLILNKIPFEGEFGILSNYFEVAACSHPPIWSSSVTVRKTAIQKIGGFPKGIKSGEDLITWARLAIDNEIAYSLKSGAVFVQVASHTYDDKPNRIPEEPDYVGDSLIKLLQENKKNKNLRNYIAHWAKMRASIYLRLGNKGKAWNEIRKSLSFDATNKKLYFYLILLIFPESITRKLFKSFAA</sequence>
<keyword evidence="2" id="KW-0808">Transferase</keyword>
<evidence type="ECO:0000313" key="3">
    <source>
        <dbReference type="Proteomes" id="UP000238157"/>
    </source>
</evidence>
<dbReference type="GO" id="GO:0016758">
    <property type="term" value="F:hexosyltransferase activity"/>
    <property type="evidence" value="ECO:0007669"/>
    <property type="project" value="UniProtKB-ARBA"/>
</dbReference>
<dbReference type="Proteomes" id="UP000238157">
    <property type="component" value="Unassembled WGS sequence"/>
</dbReference>
<dbReference type="InterPro" id="IPR001173">
    <property type="entry name" value="Glyco_trans_2-like"/>
</dbReference>
<proteinExistence type="predicted"/>
<name>A0A2T0WNX3_9BACT</name>
<dbReference type="RefSeq" id="WP_106133131.1">
    <property type="nucleotide sequence ID" value="NZ_PVTR01000004.1"/>
</dbReference>
<evidence type="ECO:0000313" key="2">
    <source>
        <dbReference type="EMBL" id="PRY88396.1"/>
    </source>
</evidence>
<dbReference type="PANTHER" id="PTHR22916:SF3">
    <property type="entry name" value="UDP-GLCNAC:BETAGAL BETA-1,3-N-ACETYLGLUCOSAMINYLTRANSFERASE-LIKE PROTEIN 1"/>
    <property type="match status" value="1"/>
</dbReference>
<dbReference type="OrthoDB" id="6307329at2"/>
<gene>
    <name evidence="2" type="ORF">CLW00_10447</name>
</gene>
<dbReference type="CDD" id="cd00761">
    <property type="entry name" value="Glyco_tranf_GTA_type"/>
    <property type="match status" value="1"/>
</dbReference>
<feature type="domain" description="Glycosyltransferase 2-like" evidence="1">
    <location>
        <begin position="4"/>
        <end position="117"/>
    </location>
</feature>
<dbReference type="SUPFAM" id="SSF53448">
    <property type="entry name" value="Nucleotide-diphospho-sugar transferases"/>
    <property type="match status" value="1"/>
</dbReference>
<organism evidence="2 3">
    <name type="scientific">Mongoliibacter ruber</name>
    <dbReference type="NCBI Taxonomy" id="1750599"/>
    <lineage>
        <taxon>Bacteria</taxon>
        <taxon>Pseudomonadati</taxon>
        <taxon>Bacteroidota</taxon>
        <taxon>Cytophagia</taxon>
        <taxon>Cytophagales</taxon>
        <taxon>Cyclobacteriaceae</taxon>
        <taxon>Mongoliibacter</taxon>
    </lineage>
</organism>
<dbReference type="Gene3D" id="3.90.550.10">
    <property type="entry name" value="Spore Coat Polysaccharide Biosynthesis Protein SpsA, Chain A"/>
    <property type="match status" value="1"/>
</dbReference>
<comment type="caution">
    <text evidence="2">The sequence shown here is derived from an EMBL/GenBank/DDBJ whole genome shotgun (WGS) entry which is preliminary data.</text>
</comment>
<dbReference type="Pfam" id="PF00535">
    <property type="entry name" value="Glycos_transf_2"/>
    <property type="match status" value="1"/>
</dbReference>
<evidence type="ECO:0000259" key="1">
    <source>
        <dbReference type="Pfam" id="PF00535"/>
    </source>
</evidence>